<dbReference type="Gene3D" id="2.60.40.4380">
    <property type="entry name" value="Translational regulator CsrA"/>
    <property type="match status" value="1"/>
</dbReference>
<evidence type="ECO:0000256" key="2">
    <source>
        <dbReference type="ARBA" id="ARBA00022491"/>
    </source>
</evidence>
<dbReference type="FunFam" id="2.60.40.4380:FF:000002">
    <property type="entry name" value="Translational regulator CsrA"/>
    <property type="match status" value="1"/>
</dbReference>
<dbReference type="HAMAP" id="MF_00167">
    <property type="entry name" value="CsrA"/>
    <property type="match status" value="1"/>
</dbReference>
<sequence length="80" mass="8545">MLILARKLGEGVVIGEDIYIKVVSIDKGNVKLGFQAPAHTLILRSELKEAVASENQKASQAVSDEVLVGMGQSIQLGKLK</sequence>
<evidence type="ECO:0000256" key="5">
    <source>
        <dbReference type="HAMAP-Rule" id="MF_00167"/>
    </source>
</evidence>
<dbReference type="PANTHER" id="PTHR34984">
    <property type="entry name" value="CARBON STORAGE REGULATOR"/>
    <property type="match status" value="1"/>
</dbReference>
<reference evidence="6" key="1">
    <citation type="submission" date="2019-07" db="EMBL/GenBank/DDBJ databases">
        <title>Helicobacter labacensis sp. nov., Helicobacter mehlei sp. nov. and Helicobacter vulpis sp. nov., isolated from gastric mucosa of red fox (Vulpis vulpis).</title>
        <authorList>
            <person name="Kusar D."/>
            <person name="Gruntar I."/>
            <person name="Pate M."/>
            <person name="Zajc U."/>
            <person name="Ocepek M."/>
        </authorList>
    </citation>
    <scope>NUCLEOTIDE SEQUENCE [LARGE SCALE GENOMIC DNA]</scope>
    <source>
        <strain evidence="6">L8b</strain>
    </source>
</reference>
<keyword evidence="3 5" id="KW-0810">Translation regulation</keyword>
<dbReference type="PANTHER" id="PTHR34984:SF1">
    <property type="entry name" value="CARBON STORAGE REGULATOR"/>
    <property type="match status" value="1"/>
</dbReference>
<evidence type="ECO:0000313" key="7">
    <source>
        <dbReference type="Proteomes" id="UP000319322"/>
    </source>
</evidence>
<protein>
    <recommendedName>
        <fullName evidence="5">Translational regulator CsrA</fullName>
    </recommendedName>
</protein>
<evidence type="ECO:0000256" key="3">
    <source>
        <dbReference type="ARBA" id="ARBA00022845"/>
    </source>
</evidence>
<dbReference type="GO" id="GO:0044781">
    <property type="term" value="P:bacterial-type flagellum organization"/>
    <property type="evidence" value="ECO:0007669"/>
    <property type="project" value="UniProtKB-KW"/>
</dbReference>
<evidence type="ECO:0000313" key="6">
    <source>
        <dbReference type="EMBL" id="TSA80149.1"/>
    </source>
</evidence>
<accession>A0A553UIW0</accession>
<comment type="similarity">
    <text evidence="5">Belongs to the CsrA/RsmA family.</text>
</comment>
<dbReference type="GO" id="GO:0045947">
    <property type="term" value="P:negative regulation of translational initiation"/>
    <property type="evidence" value="ECO:0007669"/>
    <property type="project" value="UniProtKB-UniRule"/>
</dbReference>
<dbReference type="RefSeq" id="WP_104759116.1">
    <property type="nucleotide sequence ID" value="NZ_QXQP01000018.1"/>
</dbReference>
<keyword evidence="4 5" id="KW-0694">RNA-binding</keyword>
<keyword evidence="2 5" id="KW-0678">Repressor</keyword>
<organism evidence="6 7">
    <name type="scientific">Helicobacter mehlei</name>
    <dbReference type="NCBI Taxonomy" id="2316080"/>
    <lineage>
        <taxon>Bacteria</taxon>
        <taxon>Pseudomonadati</taxon>
        <taxon>Campylobacterota</taxon>
        <taxon>Epsilonproteobacteria</taxon>
        <taxon>Campylobacterales</taxon>
        <taxon>Helicobacteraceae</taxon>
        <taxon>Helicobacter</taxon>
    </lineage>
</organism>
<keyword evidence="1 5" id="KW-0963">Cytoplasm</keyword>
<name>A0A553UIW0_9HELI</name>
<gene>
    <name evidence="5" type="primary">csrA</name>
    <name evidence="6" type="ORF">FNE76_07485</name>
</gene>
<keyword evidence="5" id="KW-1005">Bacterial flagellum biogenesis</keyword>
<dbReference type="NCBIfam" id="TIGR00202">
    <property type="entry name" value="csrA"/>
    <property type="match status" value="1"/>
</dbReference>
<comment type="subunit">
    <text evidence="5">Homodimer; the beta-strands of each monomer intercalate to form a hydrophobic core, while the alpha-helices form wings that extend away from the core.</text>
</comment>
<dbReference type="GO" id="GO:0048027">
    <property type="term" value="F:mRNA 5'-UTR binding"/>
    <property type="evidence" value="ECO:0007669"/>
    <property type="project" value="UniProtKB-UniRule"/>
</dbReference>
<dbReference type="OrthoDB" id="9809061at2"/>
<dbReference type="Proteomes" id="UP000319322">
    <property type="component" value="Unassembled WGS sequence"/>
</dbReference>
<dbReference type="GO" id="GO:0005829">
    <property type="term" value="C:cytosol"/>
    <property type="evidence" value="ECO:0007669"/>
    <property type="project" value="TreeGrafter"/>
</dbReference>
<reference evidence="6" key="2">
    <citation type="submission" date="2019-07" db="EMBL/GenBank/DDBJ databases">
        <authorList>
            <person name="Papic B."/>
        </authorList>
    </citation>
    <scope>NUCLEOTIDE SEQUENCE [LARGE SCALE GENOMIC DNA]</scope>
    <source>
        <strain evidence="6">L8b</strain>
    </source>
</reference>
<evidence type="ECO:0000256" key="4">
    <source>
        <dbReference type="ARBA" id="ARBA00022884"/>
    </source>
</evidence>
<comment type="caution">
    <text evidence="6">The sequence shown here is derived from an EMBL/GenBank/DDBJ whole genome shotgun (WGS) entry which is preliminary data.</text>
</comment>
<dbReference type="AlphaFoldDB" id="A0A553UIW0"/>
<dbReference type="EMBL" id="VKGC01000029">
    <property type="protein sequence ID" value="TSA80149.1"/>
    <property type="molecule type" value="Genomic_DNA"/>
</dbReference>
<dbReference type="GO" id="GO:0006109">
    <property type="term" value="P:regulation of carbohydrate metabolic process"/>
    <property type="evidence" value="ECO:0007669"/>
    <property type="project" value="InterPro"/>
</dbReference>
<dbReference type="InterPro" id="IPR036107">
    <property type="entry name" value="CsrA_sf"/>
</dbReference>
<comment type="function">
    <text evidence="5">A translational regulator that binds mRNA to regulate translation initiation and/or mRNA stability. Usually binds in the 5'-UTR at or near the Shine-Dalgarno sequence preventing ribosome-binding, thus repressing translation. Its main target seems to be the major flagellin gene, while its function is anatagonized by FliW.</text>
</comment>
<comment type="subcellular location">
    <subcellularLocation>
        <location evidence="5">Cytoplasm</location>
    </subcellularLocation>
</comment>
<dbReference type="Pfam" id="PF02599">
    <property type="entry name" value="CsrA"/>
    <property type="match status" value="1"/>
</dbReference>
<proteinExistence type="inferred from homology"/>
<evidence type="ECO:0000256" key="1">
    <source>
        <dbReference type="ARBA" id="ARBA00022490"/>
    </source>
</evidence>
<dbReference type="GO" id="GO:1902208">
    <property type="term" value="P:regulation of bacterial-type flagellum assembly"/>
    <property type="evidence" value="ECO:0007669"/>
    <property type="project" value="UniProtKB-UniRule"/>
</dbReference>
<dbReference type="SUPFAM" id="SSF117130">
    <property type="entry name" value="CsrA-like"/>
    <property type="match status" value="1"/>
</dbReference>
<dbReference type="NCBIfam" id="NF001844">
    <property type="entry name" value="PRK00568.1"/>
    <property type="match status" value="1"/>
</dbReference>
<dbReference type="InterPro" id="IPR003751">
    <property type="entry name" value="CsrA"/>
</dbReference>
<keyword evidence="7" id="KW-1185">Reference proteome</keyword>
<dbReference type="GO" id="GO:0006402">
    <property type="term" value="P:mRNA catabolic process"/>
    <property type="evidence" value="ECO:0007669"/>
    <property type="project" value="InterPro"/>
</dbReference>